<proteinExistence type="predicted"/>
<feature type="zinc finger region" description="C3H1-type" evidence="6">
    <location>
        <begin position="348"/>
        <end position="376"/>
    </location>
</feature>
<evidence type="ECO:0000256" key="4">
    <source>
        <dbReference type="ARBA" id="ARBA00022771"/>
    </source>
</evidence>
<dbReference type="PANTHER" id="PTHR11224">
    <property type="entry name" value="MAKORIN-RELATED"/>
    <property type="match status" value="1"/>
</dbReference>
<dbReference type="AlphaFoldDB" id="A0A835T6A7"/>
<evidence type="ECO:0000256" key="2">
    <source>
        <dbReference type="ARBA" id="ARBA00022723"/>
    </source>
</evidence>
<sequence>MSERSQALCKYHISGACRFGSDCAFSHNLSDLPSQVCKFYLAGNCAYGDRCRYDHRRPDWSKAGQQRQQSQSRPQPHSSSAAAAGPSSRALRGDPYVAAWDAREPTDPSRVPPALAAVAAPSGRAAAAVAGPAGRPAWGLAAAKAPTASGAAADGGGGAEPAEEWEEVAAAVAAEEAAASAAAAAAAPAGRRGLVVIDDDVGLEQEARRLEADSGERAGAGPHKRGATAGAPGSAGALPWSADLDPWEERGGAAGGRGAGGEEGGEGPDVYGHGAGEQYGGEEYYDGQYDEPYDEGYDEEYGEEYGEGYGEGEGGQEVEAADGEAGQGAGWWGGAGAGAGAGGEAVDPAELELCPAFALHGRCGEGEDCRLIHGLQCETCHKWRLHPYNEEAAAEHAAECRLRHERLEARLRSADVECGICLEHVLHKPSVSERRFGLMECDHAFCLSCIRSWRERNTDVSLATDTAVRTCPICRTPTHFVTPSLVWPATPEEKETIVGAYKNKLGTIDCRHFAFGDGTCPFSTSCFYRHAYRDGRLEEVVLRRAGNADGEVRVVAPLRLSAFLDTPQAQRLLGRRR</sequence>
<feature type="zinc finger region" description="C3H1-type" evidence="6">
    <location>
        <begin position="31"/>
        <end position="58"/>
    </location>
</feature>
<dbReference type="Pfam" id="PF00642">
    <property type="entry name" value="zf-CCCH"/>
    <property type="match status" value="1"/>
</dbReference>
<dbReference type="Proteomes" id="UP000650467">
    <property type="component" value="Unassembled WGS sequence"/>
</dbReference>
<keyword evidence="3" id="KW-0677">Repeat</keyword>
<dbReference type="InterPro" id="IPR000571">
    <property type="entry name" value="Znf_CCCH"/>
</dbReference>
<dbReference type="Pfam" id="PF18044">
    <property type="entry name" value="zf-CCCH_4"/>
    <property type="match status" value="1"/>
</dbReference>
<feature type="zinc finger region" description="C3H1-type" evidence="6">
    <location>
        <begin position="504"/>
        <end position="533"/>
    </location>
</feature>
<evidence type="ECO:0008006" key="12">
    <source>
        <dbReference type="Google" id="ProtNLM"/>
    </source>
</evidence>
<feature type="compositionally biased region" description="Acidic residues" evidence="7">
    <location>
        <begin position="283"/>
        <end position="306"/>
    </location>
</feature>
<dbReference type="InterPro" id="IPR013083">
    <property type="entry name" value="Znf_RING/FYVE/PHD"/>
</dbReference>
<dbReference type="InterPro" id="IPR001841">
    <property type="entry name" value="Znf_RING"/>
</dbReference>
<feature type="domain" description="C3H1-type" evidence="9">
    <location>
        <begin position="3"/>
        <end position="30"/>
    </location>
</feature>
<dbReference type="InterPro" id="IPR017907">
    <property type="entry name" value="Znf_RING_CS"/>
</dbReference>
<feature type="region of interest" description="Disordered" evidence="7">
    <location>
        <begin position="59"/>
        <end position="91"/>
    </location>
</feature>
<feature type="compositionally biased region" description="Gly residues" evidence="7">
    <location>
        <begin position="252"/>
        <end position="262"/>
    </location>
</feature>
<dbReference type="SUPFAM" id="SSF57850">
    <property type="entry name" value="RING/U-box"/>
    <property type="match status" value="1"/>
</dbReference>
<dbReference type="GO" id="GO:0061630">
    <property type="term" value="F:ubiquitin protein ligase activity"/>
    <property type="evidence" value="ECO:0007669"/>
    <property type="project" value="InterPro"/>
</dbReference>
<evidence type="ECO:0000256" key="7">
    <source>
        <dbReference type="SAM" id="MobiDB-lite"/>
    </source>
</evidence>
<dbReference type="InterPro" id="IPR041367">
    <property type="entry name" value="Znf-CCCH_4"/>
</dbReference>
<dbReference type="SUPFAM" id="SSF90229">
    <property type="entry name" value="CCCH zinc finger"/>
    <property type="match status" value="2"/>
</dbReference>
<dbReference type="PANTHER" id="PTHR11224:SF10">
    <property type="entry name" value="IP09428P-RELATED"/>
    <property type="match status" value="1"/>
</dbReference>
<reference evidence="10" key="1">
    <citation type="journal article" date="2020" name="bioRxiv">
        <title>Comparative genomics of Chlamydomonas.</title>
        <authorList>
            <person name="Craig R.J."/>
            <person name="Hasan A.R."/>
            <person name="Ness R.W."/>
            <person name="Keightley P.D."/>
        </authorList>
    </citation>
    <scope>NUCLEOTIDE SEQUENCE</scope>
    <source>
        <strain evidence="10">SAG 7.73</strain>
    </source>
</reference>
<evidence type="ECO:0000256" key="1">
    <source>
        <dbReference type="ARBA" id="ARBA00022679"/>
    </source>
</evidence>
<organism evidence="10 11">
    <name type="scientific">Chlamydomonas incerta</name>
    <dbReference type="NCBI Taxonomy" id="51695"/>
    <lineage>
        <taxon>Eukaryota</taxon>
        <taxon>Viridiplantae</taxon>
        <taxon>Chlorophyta</taxon>
        <taxon>core chlorophytes</taxon>
        <taxon>Chlorophyceae</taxon>
        <taxon>CS clade</taxon>
        <taxon>Chlamydomonadales</taxon>
        <taxon>Chlamydomonadaceae</taxon>
        <taxon>Chlamydomonas</taxon>
    </lineage>
</organism>
<evidence type="ECO:0000313" key="10">
    <source>
        <dbReference type="EMBL" id="KAG2439538.1"/>
    </source>
</evidence>
<evidence type="ECO:0000256" key="6">
    <source>
        <dbReference type="PROSITE-ProRule" id="PRU00723"/>
    </source>
</evidence>
<keyword evidence="11" id="KW-1185">Reference proteome</keyword>
<dbReference type="Pfam" id="PF14608">
    <property type="entry name" value="zf-CCCH_2"/>
    <property type="match status" value="1"/>
</dbReference>
<protein>
    <recommendedName>
        <fullName evidence="12">RING-type E3 ubiquitin transferase</fullName>
    </recommendedName>
</protein>
<evidence type="ECO:0000259" key="8">
    <source>
        <dbReference type="PROSITE" id="PS50089"/>
    </source>
</evidence>
<dbReference type="SMART" id="SM00184">
    <property type="entry name" value="RING"/>
    <property type="match status" value="1"/>
</dbReference>
<feature type="compositionally biased region" description="Low complexity" evidence="7">
    <location>
        <begin position="227"/>
        <end position="237"/>
    </location>
</feature>
<evidence type="ECO:0000259" key="9">
    <source>
        <dbReference type="PROSITE" id="PS50103"/>
    </source>
</evidence>
<feature type="domain" description="C3H1-type" evidence="9">
    <location>
        <begin position="31"/>
        <end position="58"/>
    </location>
</feature>
<feature type="region of interest" description="Disordered" evidence="7">
    <location>
        <begin position="210"/>
        <end position="316"/>
    </location>
</feature>
<evidence type="ECO:0000256" key="3">
    <source>
        <dbReference type="ARBA" id="ARBA00022737"/>
    </source>
</evidence>
<dbReference type="OrthoDB" id="411372at2759"/>
<feature type="domain" description="C3H1-type" evidence="9">
    <location>
        <begin position="504"/>
        <end position="533"/>
    </location>
</feature>
<dbReference type="Pfam" id="PF13639">
    <property type="entry name" value="zf-RING_2"/>
    <property type="match status" value="1"/>
</dbReference>
<dbReference type="EMBL" id="JAEHOC010000008">
    <property type="protein sequence ID" value="KAG2439538.1"/>
    <property type="molecule type" value="Genomic_DNA"/>
</dbReference>
<keyword evidence="4 6" id="KW-0863">Zinc-finger</keyword>
<dbReference type="Gene3D" id="3.30.40.10">
    <property type="entry name" value="Zinc/RING finger domain, C3HC4 (zinc finger)"/>
    <property type="match status" value="1"/>
</dbReference>
<dbReference type="SMART" id="SM00356">
    <property type="entry name" value="ZnF_C3H1"/>
    <property type="match status" value="4"/>
</dbReference>
<evidence type="ECO:0000313" key="11">
    <source>
        <dbReference type="Proteomes" id="UP000650467"/>
    </source>
</evidence>
<keyword evidence="2 6" id="KW-0479">Metal-binding</keyword>
<dbReference type="PROSITE" id="PS50089">
    <property type="entry name" value="ZF_RING_2"/>
    <property type="match status" value="1"/>
</dbReference>
<dbReference type="InterPro" id="IPR036855">
    <property type="entry name" value="Znf_CCCH_sf"/>
</dbReference>
<evidence type="ECO:0000256" key="5">
    <source>
        <dbReference type="ARBA" id="ARBA00022833"/>
    </source>
</evidence>
<dbReference type="CDD" id="cd16521">
    <property type="entry name" value="RING-HC_MKRN"/>
    <property type="match status" value="1"/>
</dbReference>
<dbReference type="InterPro" id="IPR045072">
    <property type="entry name" value="MKRN-like"/>
</dbReference>
<feature type="compositionally biased region" description="Low complexity" evidence="7">
    <location>
        <begin position="63"/>
        <end position="90"/>
    </location>
</feature>
<dbReference type="Gene3D" id="1.20.120.1350">
    <property type="entry name" value="Pneumovirus matrix protein 2 (M2), zinc-binding domain"/>
    <property type="match status" value="1"/>
</dbReference>
<keyword evidence="1" id="KW-0808">Transferase</keyword>
<feature type="zinc finger region" description="C3H1-type" evidence="6">
    <location>
        <begin position="3"/>
        <end position="30"/>
    </location>
</feature>
<comment type="caution">
    <text evidence="10">The sequence shown here is derived from an EMBL/GenBank/DDBJ whole genome shotgun (WGS) entry which is preliminary data.</text>
</comment>
<dbReference type="Gene3D" id="4.10.1000.10">
    <property type="entry name" value="Zinc finger, CCCH-type"/>
    <property type="match status" value="1"/>
</dbReference>
<feature type="domain" description="C3H1-type" evidence="9">
    <location>
        <begin position="348"/>
        <end position="376"/>
    </location>
</feature>
<dbReference type="GO" id="GO:0008270">
    <property type="term" value="F:zinc ion binding"/>
    <property type="evidence" value="ECO:0007669"/>
    <property type="project" value="UniProtKB-KW"/>
</dbReference>
<name>A0A835T6A7_CHLIN</name>
<accession>A0A835T6A7</accession>
<feature type="domain" description="RING-type" evidence="8">
    <location>
        <begin position="418"/>
        <end position="475"/>
    </location>
</feature>
<dbReference type="PROSITE" id="PS50103">
    <property type="entry name" value="ZF_C3H1"/>
    <property type="match status" value="4"/>
</dbReference>
<dbReference type="GO" id="GO:0000209">
    <property type="term" value="P:protein polyubiquitination"/>
    <property type="evidence" value="ECO:0007669"/>
    <property type="project" value="InterPro"/>
</dbReference>
<gene>
    <name evidence="10" type="ORF">HXX76_004891</name>
</gene>
<keyword evidence="5 6" id="KW-0862">Zinc</keyword>
<dbReference type="PROSITE" id="PS00518">
    <property type="entry name" value="ZF_RING_1"/>
    <property type="match status" value="1"/>
</dbReference>